<evidence type="ECO:0000256" key="3">
    <source>
        <dbReference type="ARBA" id="ARBA00022801"/>
    </source>
</evidence>
<evidence type="ECO:0000259" key="5">
    <source>
        <dbReference type="Pfam" id="PF02902"/>
    </source>
</evidence>
<dbReference type="InterPro" id="IPR038765">
    <property type="entry name" value="Papain-like_cys_pep_sf"/>
</dbReference>
<dbReference type="EMBL" id="SDMP01000018">
    <property type="protein sequence ID" value="RYQ95758.1"/>
    <property type="molecule type" value="Genomic_DNA"/>
</dbReference>
<accession>A0A444Y1E9</accession>
<dbReference type="GO" id="GO:0008234">
    <property type="term" value="F:cysteine-type peptidase activity"/>
    <property type="evidence" value="ECO:0007669"/>
    <property type="project" value="InterPro"/>
</dbReference>
<dbReference type="InterPro" id="IPR003653">
    <property type="entry name" value="Peptidase_C48_C"/>
</dbReference>
<dbReference type="SUPFAM" id="SSF54001">
    <property type="entry name" value="Cysteine proteinases"/>
    <property type="match status" value="1"/>
</dbReference>
<dbReference type="Gene3D" id="3.40.395.10">
    <property type="entry name" value="Adenoviral Proteinase, Chain A"/>
    <property type="match status" value="1"/>
</dbReference>
<keyword evidence="4" id="KW-0732">Signal</keyword>
<protein>
    <recommendedName>
        <fullName evidence="5">Ubiquitin-like protease family profile domain-containing protein</fullName>
    </recommendedName>
</protein>
<keyword evidence="2" id="KW-0645">Protease</keyword>
<organism evidence="6 7">
    <name type="scientific">Arachis hypogaea</name>
    <name type="common">Peanut</name>
    <dbReference type="NCBI Taxonomy" id="3818"/>
    <lineage>
        <taxon>Eukaryota</taxon>
        <taxon>Viridiplantae</taxon>
        <taxon>Streptophyta</taxon>
        <taxon>Embryophyta</taxon>
        <taxon>Tracheophyta</taxon>
        <taxon>Spermatophyta</taxon>
        <taxon>Magnoliopsida</taxon>
        <taxon>eudicotyledons</taxon>
        <taxon>Gunneridae</taxon>
        <taxon>Pentapetalae</taxon>
        <taxon>rosids</taxon>
        <taxon>fabids</taxon>
        <taxon>Fabales</taxon>
        <taxon>Fabaceae</taxon>
        <taxon>Papilionoideae</taxon>
        <taxon>50 kb inversion clade</taxon>
        <taxon>dalbergioids sensu lato</taxon>
        <taxon>Dalbergieae</taxon>
        <taxon>Pterocarpus clade</taxon>
        <taxon>Arachis</taxon>
    </lineage>
</organism>
<dbReference type="Pfam" id="PF02902">
    <property type="entry name" value="Peptidase_C48"/>
    <property type="match status" value="1"/>
</dbReference>
<evidence type="ECO:0000313" key="6">
    <source>
        <dbReference type="EMBL" id="RYQ95758.1"/>
    </source>
</evidence>
<reference evidence="6 7" key="1">
    <citation type="submission" date="2019-01" db="EMBL/GenBank/DDBJ databases">
        <title>Sequencing of cultivated peanut Arachis hypogaea provides insights into genome evolution and oil improvement.</title>
        <authorList>
            <person name="Chen X."/>
        </authorList>
    </citation>
    <scope>NUCLEOTIDE SEQUENCE [LARGE SCALE GENOMIC DNA]</scope>
    <source>
        <strain evidence="7">cv. Fuhuasheng</strain>
        <tissue evidence="6">Leaves</tissue>
    </source>
</reference>
<dbReference type="GO" id="GO:0006508">
    <property type="term" value="P:proteolysis"/>
    <property type="evidence" value="ECO:0007669"/>
    <property type="project" value="UniProtKB-KW"/>
</dbReference>
<evidence type="ECO:0000256" key="2">
    <source>
        <dbReference type="ARBA" id="ARBA00022670"/>
    </source>
</evidence>
<proteinExistence type="inferred from homology"/>
<feature type="domain" description="Ubiquitin-like protease family profile" evidence="5">
    <location>
        <begin position="48"/>
        <end position="84"/>
    </location>
</feature>
<name>A0A444Y1E9_ARAHY</name>
<evidence type="ECO:0000313" key="7">
    <source>
        <dbReference type="Proteomes" id="UP000289738"/>
    </source>
</evidence>
<keyword evidence="7" id="KW-1185">Reference proteome</keyword>
<keyword evidence="3" id="KW-0378">Hydrolase</keyword>
<dbReference type="AlphaFoldDB" id="A0A444Y1E9"/>
<dbReference type="Proteomes" id="UP000289738">
    <property type="component" value="Chromosome B08"/>
</dbReference>
<feature type="signal peptide" evidence="4">
    <location>
        <begin position="1"/>
        <end position="34"/>
    </location>
</feature>
<evidence type="ECO:0000256" key="4">
    <source>
        <dbReference type="SAM" id="SignalP"/>
    </source>
</evidence>
<feature type="chain" id="PRO_5019288572" description="Ubiquitin-like protease family profile domain-containing protein" evidence="4">
    <location>
        <begin position="35"/>
        <end position="146"/>
    </location>
</feature>
<evidence type="ECO:0000256" key="1">
    <source>
        <dbReference type="ARBA" id="ARBA00005234"/>
    </source>
</evidence>
<comment type="similarity">
    <text evidence="1">Belongs to the peptidase C48 family.</text>
</comment>
<gene>
    <name evidence="6" type="ORF">Ahy_B08g091106</name>
</gene>
<sequence>MATTTHQVIIAIGIALYEILIVSLLDSCAPPSASINSFENRVMVDLEIYIPIEDKDHWYLMVMSLELKTIFHVDSNLPTERKEPRTESTNTLAVVLSRIISLAHFEICPFKHGDFSGGWSSQTVEVVHDVQPPPTCKKDSSLWVLS</sequence>
<comment type="caution">
    <text evidence="6">The sequence shown here is derived from an EMBL/GenBank/DDBJ whole genome shotgun (WGS) entry which is preliminary data.</text>
</comment>